<dbReference type="EMBL" id="POUT01000006">
    <property type="protein sequence ID" value="PNG09201.1"/>
    <property type="molecule type" value="Genomic_DNA"/>
</dbReference>
<dbReference type="Proteomes" id="UP000236023">
    <property type="component" value="Unassembled WGS sequence"/>
</dbReference>
<name>A0A2N8T375_STUST</name>
<dbReference type="Gene3D" id="3.60.40.10">
    <property type="entry name" value="PPM-type phosphatase domain"/>
    <property type="match status" value="1"/>
</dbReference>
<evidence type="ECO:0000313" key="2">
    <source>
        <dbReference type="Proteomes" id="UP000236023"/>
    </source>
</evidence>
<dbReference type="InterPro" id="IPR036457">
    <property type="entry name" value="PPM-type-like_dom_sf"/>
</dbReference>
<proteinExistence type="predicted"/>
<comment type="caution">
    <text evidence="1">The sequence shown here is derived from an EMBL/GenBank/DDBJ whole genome shotgun (WGS) entry which is preliminary data.</text>
</comment>
<accession>A0A2N8T375</accession>
<evidence type="ECO:0000313" key="1">
    <source>
        <dbReference type="EMBL" id="PNG09201.1"/>
    </source>
</evidence>
<gene>
    <name evidence="1" type="ORF">CXK94_11730</name>
</gene>
<organism evidence="1 2">
    <name type="scientific">Stutzerimonas stutzeri</name>
    <name type="common">Pseudomonas stutzeri</name>
    <dbReference type="NCBI Taxonomy" id="316"/>
    <lineage>
        <taxon>Bacteria</taxon>
        <taxon>Pseudomonadati</taxon>
        <taxon>Pseudomonadota</taxon>
        <taxon>Gammaproteobacteria</taxon>
        <taxon>Pseudomonadales</taxon>
        <taxon>Pseudomonadaceae</taxon>
        <taxon>Stutzerimonas</taxon>
    </lineage>
</organism>
<dbReference type="AlphaFoldDB" id="A0A2N8T375"/>
<protein>
    <recommendedName>
        <fullName evidence="3">PPM-type phosphatase domain-containing protein</fullName>
    </recommendedName>
</protein>
<reference evidence="1 2" key="1">
    <citation type="submission" date="2018-01" db="EMBL/GenBank/DDBJ databases">
        <title>Denitrification phenotypes of diverse strains of Pseudomonas stutzeri.</title>
        <authorList>
            <person name="Milligan D.A."/>
            <person name="Bergaust L."/>
            <person name="Bakken L.R."/>
            <person name="Frostegard A."/>
        </authorList>
    </citation>
    <scope>NUCLEOTIDE SEQUENCE [LARGE SCALE GENOMIC DNA]</scope>
    <source>
        <strain evidence="1 2">24a75</strain>
    </source>
</reference>
<dbReference type="RefSeq" id="WP_102894478.1">
    <property type="nucleotide sequence ID" value="NZ_JAMOHU010000085.1"/>
</dbReference>
<dbReference type="SUPFAM" id="SSF81606">
    <property type="entry name" value="PP2C-like"/>
    <property type="match status" value="1"/>
</dbReference>
<sequence length="226" mass="25378">MQIDWSSRQGRRTRSNNDAAAVGHKGHYLLAMLVDAAEKGDGHALARHWAQIIVKNALAANEPPNTASLVDVMRVEQHKLRHQHLHAVASYCCALVDLRLQQLHLLHVGDCRAGIRQSSGHIDWLTRPHDLSQQPIWPASYVEASQYRHMLTRSLNAKRFYVPECQNIPFPVDASLVLCSDGYWYEHQQLGVALQEVEDDTSILVLQPNKPARASTNSEGLFIISV</sequence>
<evidence type="ECO:0008006" key="3">
    <source>
        <dbReference type="Google" id="ProtNLM"/>
    </source>
</evidence>